<dbReference type="KEGG" id="cfus:CYFUS_008346"/>
<dbReference type="Proteomes" id="UP000217257">
    <property type="component" value="Chromosome"/>
</dbReference>
<name>A0A250JHA3_9BACT</name>
<evidence type="ECO:0000313" key="1">
    <source>
        <dbReference type="EMBL" id="ATB42867.1"/>
    </source>
</evidence>
<proteinExistence type="predicted"/>
<sequence length="57" mass="6293">MSSNARSVVSKEADIWVLRLHTHTGKVQEYRCSTEGQARQLALVLSVPTEQPSQPTA</sequence>
<dbReference type="EMBL" id="CP022098">
    <property type="protein sequence ID" value="ATB42867.1"/>
    <property type="molecule type" value="Genomic_DNA"/>
</dbReference>
<dbReference type="RefSeq" id="WP_198316326.1">
    <property type="nucleotide sequence ID" value="NZ_CP022098.1"/>
</dbReference>
<reference evidence="1 2" key="1">
    <citation type="submission" date="2017-06" db="EMBL/GenBank/DDBJ databases">
        <title>Sequencing and comparative analysis of myxobacterial genomes.</title>
        <authorList>
            <person name="Rupp O."/>
            <person name="Goesmann A."/>
            <person name="Sogaard-Andersen L."/>
        </authorList>
    </citation>
    <scope>NUCLEOTIDE SEQUENCE [LARGE SCALE GENOMIC DNA]</scope>
    <source>
        <strain evidence="1 2">DSM 52655</strain>
    </source>
</reference>
<gene>
    <name evidence="1" type="ORF">CYFUS_008346</name>
</gene>
<organism evidence="1 2">
    <name type="scientific">Cystobacter fuscus</name>
    <dbReference type="NCBI Taxonomy" id="43"/>
    <lineage>
        <taxon>Bacteria</taxon>
        <taxon>Pseudomonadati</taxon>
        <taxon>Myxococcota</taxon>
        <taxon>Myxococcia</taxon>
        <taxon>Myxococcales</taxon>
        <taxon>Cystobacterineae</taxon>
        <taxon>Archangiaceae</taxon>
        <taxon>Cystobacter</taxon>
    </lineage>
</organism>
<protein>
    <submittedName>
        <fullName evidence="1">Uncharacterized protein</fullName>
    </submittedName>
</protein>
<evidence type="ECO:0000313" key="2">
    <source>
        <dbReference type="Proteomes" id="UP000217257"/>
    </source>
</evidence>
<accession>A0A250JHA3</accession>
<dbReference type="AlphaFoldDB" id="A0A250JHA3"/>